<dbReference type="AlphaFoldDB" id="A0A9D9EF29"/>
<proteinExistence type="predicted"/>
<keyword evidence="1" id="KW-1133">Transmembrane helix</keyword>
<dbReference type="EMBL" id="JADIMR010000061">
    <property type="protein sequence ID" value="MBO8446946.1"/>
    <property type="molecule type" value="Genomic_DNA"/>
</dbReference>
<keyword evidence="1" id="KW-0812">Transmembrane</keyword>
<name>A0A9D9EF29_9BACT</name>
<feature type="transmembrane region" description="Helical" evidence="1">
    <location>
        <begin position="99"/>
        <end position="117"/>
    </location>
</feature>
<gene>
    <name evidence="2" type="ORF">IAC32_04280</name>
</gene>
<protein>
    <submittedName>
        <fullName evidence="2">Uncharacterized protein</fullName>
    </submittedName>
</protein>
<feature type="transmembrane region" description="Helical" evidence="1">
    <location>
        <begin position="7"/>
        <end position="28"/>
    </location>
</feature>
<evidence type="ECO:0000313" key="3">
    <source>
        <dbReference type="Proteomes" id="UP000823637"/>
    </source>
</evidence>
<evidence type="ECO:0000256" key="1">
    <source>
        <dbReference type="SAM" id="Phobius"/>
    </source>
</evidence>
<organism evidence="2 3">
    <name type="scientific">Candidatus Enterocola intestinipullorum</name>
    <dbReference type="NCBI Taxonomy" id="2840783"/>
    <lineage>
        <taxon>Bacteria</taxon>
        <taxon>Pseudomonadati</taxon>
        <taxon>Bacteroidota</taxon>
        <taxon>Bacteroidia</taxon>
        <taxon>Bacteroidales</taxon>
        <taxon>Candidatus Enterocola</taxon>
    </lineage>
</organism>
<comment type="caution">
    <text evidence="2">The sequence shown here is derived from an EMBL/GenBank/DDBJ whole genome shotgun (WGS) entry which is preliminary data.</text>
</comment>
<reference evidence="2" key="1">
    <citation type="submission" date="2020-10" db="EMBL/GenBank/DDBJ databases">
        <authorList>
            <person name="Gilroy R."/>
        </authorList>
    </citation>
    <scope>NUCLEOTIDE SEQUENCE</scope>
    <source>
        <strain evidence="2">D3-1215</strain>
    </source>
</reference>
<feature type="transmembrane region" description="Helical" evidence="1">
    <location>
        <begin position="34"/>
        <end position="56"/>
    </location>
</feature>
<reference evidence="2" key="2">
    <citation type="journal article" date="2021" name="PeerJ">
        <title>Extensive microbial diversity within the chicken gut microbiome revealed by metagenomics and culture.</title>
        <authorList>
            <person name="Gilroy R."/>
            <person name="Ravi A."/>
            <person name="Getino M."/>
            <person name="Pursley I."/>
            <person name="Horton D.L."/>
            <person name="Alikhan N.F."/>
            <person name="Baker D."/>
            <person name="Gharbi K."/>
            <person name="Hall N."/>
            <person name="Watson M."/>
            <person name="Adriaenssens E.M."/>
            <person name="Foster-Nyarko E."/>
            <person name="Jarju S."/>
            <person name="Secka A."/>
            <person name="Antonio M."/>
            <person name="Oren A."/>
            <person name="Chaudhuri R.R."/>
            <person name="La Ragione R."/>
            <person name="Hildebrand F."/>
            <person name="Pallen M.J."/>
        </authorList>
    </citation>
    <scope>NUCLEOTIDE SEQUENCE</scope>
    <source>
        <strain evidence="2">D3-1215</strain>
    </source>
</reference>
<feature type="transmembrane region" description="Helical" evidence="1">
    <location>
        <begin position="68"/>
        <end position="87"/>
    </location>
</feature>
<sequence>MKLPKIIAILAGTIVGTEIVMFLVHQLLMGYPYSLNFLSIPAFFAAFEALFCIMGYKSLMHSKNTRFFMAFKTIKMLGAVIFVAAYVMMVKTEGANSGLLIRFFVEYLALMAAETYIGARVTVTISENGTLSHKEPMNTDKTEK</sequence>
<accession>A0A9D9EF29</accession>
<dbReference type="Proteomes" id="UP000823637">
    <property type="component" value="Unassembled WGS sequence"/>
</dbReference>
<evidence type="ECO:0000313" key="2">
    <source>
        <dbReference type="EMBL" id="MBO8446946.1"/>
    </source>
</evidence>
<keyword evidence="1" id="KW-0472">Membrane</keyword>